<evidence type="ECO:0000313" key="2">
    <source>
        <dbReference type="EMBL" id="KAF9497537.1"/>
    </source>
</evidence>
<gene>
    <name evidence="2" type="ORF">BDN71DRAFT_589968</name>
</gene>
<comment type="caution">
    <text evidence="2">The sequence shown here is derived from an EMBL/GenBank/DDBJ whole genome shotgun (WGS) entry which is preliminary data.</text>
</comment>
<name>A0A9P6A1W4_PLEER</name>
<dbReference type="Proteomes" id="UP000807025">
    <property type="component" value="Unassembled WGS sequence"/>
</dbReference>
<sequence>MPACEGDTNTPRYGYLPPSRPRYRRSSPSQISFHGVRSIFQQIKESMDSQCIHQRIFSLGLRLRLGFIFLLLSLKYPDIICLSVIAPKTLSAPCLALLELQIQSDIKMPGSRTFVSTLPLVATHRRFISCAALRAPIASRLIVQIIQEKCVRNSLGSTKGLHSSEPAEPAAAS</sequence>
<dbReference type="AlphaFoldDB" id="A0A9P6A1W4"/>
<reference evidence="2" key="1">
    <citation type="submission" date="2020-11" db="EMBL/GenBank/DDBJ databases">
        <authorList>
            <consortium name="DOE Joint Genome Institute"/>
            <person name="Ahrendt S."/>
            <person name="Riley R."/>
            <person name="Andreopoulos W."/>
            <person name="Labutti K."/>
            <person name="Pangilinan J."/>
            <person name="Ruiz-Duenas F.J."/>
            <person name="Barrasa J.M."/>
            <person name="Sanchez-Garcia M."/>
            <person name="Camarero S."/>
            <person name="Miyauchi S."/>
            <person name="Serrano A."/>
            <person name="Linde D."/>
            <person name="Babiker R."/>
            <person name="Drula E."/>
            <person name="Ayuso-Fernandez I."/>
            <person name="Pacheco R."/>
            <person name="Padilla G."/>
            <person name="Ferreira P."/>
            <person name="Barriuso J."/>
            <person name="Kellner H."/>
            <person name="Castanera R."/>
            <person name="Alfaro M."/>
            <person name="Ramirez L."/>
            <person name="Pisabarro A.G."/>
            <person name="Kuo A."/>
            <person name="Tritt A."/>
            <person name="Lipzen A."/>
            <person name="He G."/>
            <person name="Yan M."/>
            <person name="Ng V."/>
            <person name="Cullen D."/>
            <person name="Martin F."/>
            <person name="Rosso M.-N."/>
            <person name="Henrissat B."/>
            <person name="Hibbett D."/>
            <person name="Martinez A.T."/>
            <person name="Grigoriev I.V."/>
        </authorList>
    </citation>
    <scope>NUCLEOTIDE SEQUENCE</scope>
    <source>
        <strain evidence="2">ATCC 90797</strain>
    </source>
</reference>
<organism evidence="2 3">
    <name type="scientific">Pleurotus eryngii</name>
    <name type="common">Boletus of the steppes</name>
    <dbReference type="NCBI Taxonomy" id="5323"/>
    <lineage>
        <taxon>Eukaryota</taxon>
        <taxon>Fungi</taxon>
        <taxon>Dikarya</taxon>
        <taxon>Basidiomycota</taxon>
        <taxon>Agaricomycotina</taxon>
        <taxon>Agaricomycetes</taxon>
        <taxon>Agaricomycetidae</taxon>
        <taxon>Agaricales</taxon>
        <taxon>Pleurotineae</taxon>
        <taxon>Pleurotaceae</taxon>
        <taxon>Pleurotus</taxon>
    </lineage>
</organism>
<keyword evidence="3" id="KW-1185">Reference proteome</keyword>
<accession>A0A9P6A1W4</accession>
<feature type="region of interest" description="Disordered" evidence="1">
    <location>
        <begin position="1"/>
        <end position="28"/>
    </location>
</feature>
<protein>
    <submittedName>
        <fullName evidence="2">Uncharacterized protein</fullName>
    </submittedName>
</protein>
<dbReference type="EMBL" id="MU154543">
    <property type="protein sequence ID" value="KAF9497537.1"/>
    <property type="molecule type" value="Genomic_DNA"/>
</dbReference>
<evidence type="ECO:0000313" key="3">
    <source>
        <dbReference type="Proteomes" id="UP000807025"/>
    </source>
</evidence>
<proteinExistence type="predicted"/>
<evidence type="ECO:0000256" key="1">
    <source>
        <dbReference type="SAM" id="MobiDB-lite"/>
    </source>
</evidence>